<gene>
    <name evidence="6" type="primary">Dmoj\Obp83g</name>
    <name evidence="6" type="ORF">Dmoj_GI23179</name>
</gene>
<dbReference type="SUPFAM" id="SSF47565">
    <property type="entry name" value="Insect pheromone/odorant-binding proteins"/>
    <property type="match status" value="1"/>
</dbReference>
<dbReference type="Gene3D" id="1.10.238.20">
    <property type="entry name" value="Pheromone/general odorant binding protein domain"/>
    <property type="match status" value="1"/>
</dbReference>
<sequence>MKVNALLISIAVVLATVAVGQVSAKFTIRTHEDAVEAHEECQEKYNVPEDIYEQYLNYVFPEHRRTACYVKCFVEKMGLFDEKKGFNEKAIIAQFTAQNYKDLESVRHGLEKCIDHNEAESDVCTWANRVFSCWLPINRHVVRKIYN</sequence>
<accession>B4KB05</accession>
<dbReference type="GO" id="GO:0005549">
    <property type="term" value="F:odorant binding"/>
    <property type="evidence" value="ECO:0007669"/>
    <property type="project" value="InterPro"/>
</dbReference>
<protein>
    <submittedName>
        <fullName evidence="6">Odorant-binding protein 83g</fullName>
    </submittedName>
</protein>
<dbReference type="PANTHER" id="PTHR11857:SF43">
    <property type="entry name" value="GEO07291P1-RELATED"/>
    <property type="match status" value="1"/>
</dbReference>
<keyword evidence="7" id="KW-1185">Reference proteome</keyword>
<dbReference type="Proteomes" id="UP000009192">
    <property type="component" value="Unassembled WGS sequence"/>
</dbReference>
<evidence type="ECO:0000256" key="2">
    <source>
        <dbReference type="ARBA" id="ARBA00008098"/>
    </source>
</evidence>
<dbReference type="GO" id="GO:0005615">
    <property type="term" value="C:extracellular space"/>
    <property type="evidence" value="ECO:0007669"/>
    <property type="project" value="TreeGrafter"/>
</dbReference>
<comment type="subcellular location">
    <subcellularLocation>
        <location evidence="1">Secreted</location>
    </subcellularLocation>
</comment>
<comment type="similarity">
    <text evidence="2">Belongs to the PBP/GOBP family.</text>
</comment>
<evidence type="ECO:0000256" key="5">
    <source>
        <dbReference type="SAM" id="SignalP"/>
    </source>
</evidence>
<keyword evidence="3" id="KW-0964">Secreted</keyword>
<dbReference type="AlphaFoldDB" id="B4KB05"/>
<dbReference type="KEGG" id="dmo:Dmoj_GI23179"/>
<dbReference type="EMBL" id="CH933806">
    <property type="protein sequence ID" value="EDW14683.1"/>
    <property type="molecule type" value="Genomic_DNA"/>
</dbReference>
<dbReference type="SMART" id="SM00708">
    <property type="entry name" value="PhBP"/>
    <property type="match status" value="1"/>
</dbReference>
<dbReference type="PhylomeDB" id="B4KB05"/>
<organism evidence="6 7">
    <name type="scientific">Drosophila mojavensis</name>
    <name type="common">Fruit fly</name>
    <dbReference type="NCBI Taxonomy" id="7230"/>
    <lineage>
        <taxon>Eukaryota</taxon>
        <taxon>Metazoa</taxon>
        <taxon>Ecdysozoa</taxon>
        <taxon>Arthropoda</taxon>
        <taxon>Hexapoda</taxon>
        <taxon>Insecta</taxon>
        <taxon>Pterygota</taxon>
        <taxon>Neoptera</taxon>
        <taxon>Endopterygota</taxon>
        <taxon>Diptera</taxon>
        <taxon>Brachycera</taxon>
        <taxon>Muscomorpha</taxon>
        <taxon>Ephydroidea</taxon>
        <taxon>Drosophilidae</taxon>
        <taxon>Drosophila</taxon>
    </lineage>
</organism>
<evidence type="ECO:0000256" key="1">
    <source>
        <dbReference type="ARBA" id="ARBA00004613"/>
    </source>
</evidence>
<keyword evidence="4 5" id="KW-0732">Signal</keyword>
<evidence type="ECO:0000256" key="4">
    <source>
        <dbReference type="ARBA" id="ARBA00022729"/>
    </source>
</evidence>
<dbReference type="OrthoDB" id="5978988at2759"/>
<dbReference type="OMA" id="NYEFPDH"/>
<dbReference type="eggNOG" id="ENOG502T6KS">
    <property type="taxonomic scope" value="Eukaryota"/>
</dbReference>
<feature type="signal peptide" evidence="5">
    <location>
        <begin position="1"/>
        <end position="24"/>
    </location>
</feature>
<dbReference type="InParanoid" id="B4KB05"/>
<evidence type="ECO:0000313" key="7">
    <source>
        <dbReference type="Proteomes" id="UP000009192"/>
    </source>
</evidence>
<dbReference type="GO" id="GO:0007608">
    <property type="term" value="P:sensory perception of smell"/>
    <property type="evidence" value="ECO:0007669"/>
    <property type="project" value="TreeGrafter"/>
</dbReference>
<reference evidence="6 7" key="1">
    <citation type="journal article" date="2007" name="Nature">
        <title>Evolution of genes and genomes on the Drosophila phylogeny.</title>
        <authorList>
            <consortium name="Drosophila 12 Genomes Consortium"/>
            <person name="Clark A.G."/>
            <person name="Eisen M.B."/>
            <person name="Smith D.R."/>
            <person name="Bergman C.M."/>
            <person name="Oliver B."/>
            <person name="Markow T.A."/>
            <person name="Kaufman T.C."/>
            <person name="Kellis M."/>
            <person name="Gelbart W."/>
            <person name="Iyer V.N."/>
            <person name="Pollard D.A."/>
            <person name="Sackton T.B."/>
            <person name="Larracuente A.M."/>
            <person name="Singh N.D."/>
            <person name="Abad J.P."/>
            <person name="Abt D.N."/>
            <person name="Adryan B."/>
            <person name="Aguade M."/>
            <person name="Akashi H."/>
            <person name="Anderson W.W."/>
            <person name="Aquadro C.F."/>
            <person name="Ardell D.H."/>
            <person name="Arguello R."/>
            <person name="Artieri C.G."/>
            <person name="Barbash D.A."/>
            <person name="Barker D."/>
            <person name="Barsanti P."/>
            <person name="Batterham P."/>
            <person name="Batzoglou S."/>
            <person name="Begun D."/>
            <person name="Bhutkar A."/>
            <person name="Blanco E."/>
            <person name="Bosak S.A."/>
            <person name="Bradley R.K."/>
            <person name="Brand A.D."/>
            <person name="Brent M.R."/>
            <person name="Brooks A.N."/>
            <person name="Brown R.H."/>
            <person name="Butlin R.K."/>
            <person name="Caggese C."/>
            <person name="Calvi B.R."/>
            <person name="Bernardo de Carvalho A."/>
            <person name="Caspi A."/>
            <person name="Castrezana S."/>
            <person name="Celniker S.E."/>
            <person name="Chang J.L."/>
            <person name="Chapple C."/>
            <person name="Chatterji S."/>
            <person name="Chinwalla A."/>
            <person name="Civetta A."/>
            <person name="Clifton S.W."/>
            <person name="Comeron J.M."/>
            <person name="Costello J.C."/>
            <person name="Coyne J.A."/>
            <person name="Daub J."/>
            <person name="David R.G."/>
            <person name="Delcher A.L."/>
            <person name="Delehaunty K."/>
            <person name="Do C.B."/>
            <person name="Ebling H."/>
            <person name="Edwards K."/>
            <person name="Eickbush T."/>
            <person name="Evans J.D."/>
            <person name="Filipski A."/>
            <person name="Findeiss S."/>
            <person name="Freyhult E."/>
            <person name="Fulton L."/>
            <person name="Fulton R."/>
            <person name="Garcia A.C."/>
            <person name="Gardiner A."/>
            <person name="Garfield D.A."/>
            <person name="Garvin B.E."/>
            <person name="Gibson G."/>
            <person name="Gilbert D."/>
            <person name="Gnerre S."/>
            <person name="Godfrey J."/>
            <person name="Good R."/>
            <person name="Gotea V."/>
            <person name="Gravely B."/>
            <person name="Greenberg A.J."/>
            <person name="Griffiths-Jones S."/>
            <person name="Gross S."/>
            <person name="Guigo R."/>
            <person name="Gustafson E.A."/>
            <person name="Haerty W."/>
            <person name="Hahn M.W."/>
            <person name="Halligan D.L."/>
            <person name="Halpern A.L."/>
            <person name="Halter G.M."/>
            <person name="Han M.V."/>
            <person name="Heger A."/>
            <person name="Hillier L."/>
            <person name="Hinrichs A.S."/>
            <person name="Holmes I."/>
            <person name="Hoskins R.A."/>
            <person name="Hubisz M.J."/>
            <person name="Hultmark D."/>
            <person name="Huntley M.A."/>
            <person name="Jaffe D.B."/>
            <person name="Jagadeeshan S."/>
            <person name="Jeck W.R."/>
            <person name="Johnson J."/>
            <person name="Jones C.D."/>
            <person name="Jordan W.C."/>
            <person name="Karpen G.H."/>
            <person name="Kataoka E."/>
            <person name="Keightley P.D."/>
            <person name="Kheradpour P."/>
            <person name="Kirkness E.F."/>
            <person name="Koerich L.B."/>
            <person name="Kristiansen K."/>
            <person name="Kudrna D."/>
            <person name="Kulathinal R.J."/>
            <person name="Kumar S."/>
            <person name="Kwok R."/>
            <person name="Lander E."/>
            <person name="Langley C.H."/>
            <person name="Lapoint R."/>
            <person name="Lazzaro B.P."/>
            <person name="Lee S.J."/>
            <person name="Levesque L."/>
            <person name="Li R."/>
            <person name="Lin C.F."/>
            <person name="Lin M.F."/>
            <person name="Lindblad-Toh K."/>
            <person name="Llopart A."/>
            <person name="Long M."/>
            <person name="Low L."/>
            <person name="Lozovsky E."/>
            <person name="Lu J."/>
            <person name="Luo M."/>
            <person name="Machado C.A."/>
            <person name="Makalowski W."/>
            <person name="Marzo M."/>
            <person name="Matsuda M."/>
            <person name="Matzkin L."/>
            <person name="McAllister B."/>
            <person name="McBride C.S."/>
            <person name="McKernan B."/>
            <person name="McKernan K."/>
            <person name="Mendez-Lago M."/>
            <person name="Minx P."/>
            <person name="Mollenhauer M.U."/>
            <person name="Montooth K."/>
            <person name="Mount S.M."/>
            <person name="Mu X."/>
            <person name="Myers E."/>
            <person name="Negre B."/>
            <person name="Newfeld S."/>
            <person name="Nielsen R."/>
            <person name="Noor M.A."/>
            <person name="O'Grady P."/>
            <person name="Pachter L."/>
            <person name="Papaceit M."/>
            <person name="Parisi M.J."/>
            <person name="Parisi M."/>
            <person name="Parts L."/>
            <person name="Pedersen J.S."/>
            <person name="Pesole G."/>
            <person name="Phillippy A.M."/>
            <person name="Ponting C.P."/>
            <person name="Pop M."/>
            <person name="Porcelli D."/>
            <person name="Powell J.R."/>
            <person name="Prohaska S."/>
            <person name="Pruitt K."/>
            <person name="Puig M."/>
            <person name="Quesneville H."/>
            <person name="Ram K.R."/>
            <person name="Rand D."/>
            <person name="Rasmussen M.D."/>
            <person name="Reed L.K."/>
            <person name="Reenan R."/>
            <person name="Reily A."/>
            <person name="Remington K.A."/>
            <person name="Rieger T.T."/>
            <person name="Ritchie M.G."/>
            <person name="Robin C."/>
            <person name="Rogers Y.H."/>
            <person name="Rohde C."/>
            <person name="Rozas J."/>
            <person name="Rubenfield M.J."/>
            <person name="Ruiz A."/>
            <person name="Russo S."/>
            <person name="Salzberg S.L."/>
            <person name="Sanchez-Gracia A."/>
            <person name="Saranga D.J."/>
            <person name="Sato H."/>
            <person name="Schaeffer S.W."/>
            <person name="Schatz M.C."/>
            <person name="Schlenke T."/>
            <person name="Schwartz R."/>
            <person name="Segarra C."/>
            <person name="Singh R.S."/>
            <person name="Sirot L."/>
            <person name="Sirota M."/>
            <person name="Sisneros N.B."/>
            <person name="Smith C.D."/>
            <person name="Smith T.F."/>
            <person name="Spieth J."/>
            <person name="Stage D.E."/>
            <person name="Stark A."/>
            <person name="Stephan W."/>
            <person name="Strausberg R.L."/>
            <person name="Strempel S."/>
            <person name="Sturgill D."/>
            <person name="Sutton G."/>
            <person name="Sutton G.G."/>
            <person name="Tao W."/>
            <person name="Teichmann S."/>
            <person name="Tobari Y.N."/>
            <person name="Tomimura Y."/>
            <person name="Tsolas J.M."/>
            <person name="Valente V.L."/>
            <person name="Venter E."/>
            <person name="Venter J.C."/>
            <person name="Vicario S."/>
            <person name="Vieira F.G."/>
            <person name="Vilella A.J."/>
            <person name="Villasante A."/>
            <person name="Walenz B."/>
            <person name="Wang J."/>
            <person name="Wasserman M."/>
            <person name="Watts T."/>
            <person name="Wilson D."/>
            <person name="Wilson R.K."/>
            <person name="Wing R.A."/>
            <person name="Wolfner M.F."/>
            <person name="Wong A."/>
            <person name="Wong G.K."/>
            <person name="Wu C.I."/>
            <person name="Wu G."/>
            <person name="Yamamoto D."/>
            <person name="Yang H.P."/>
            <person name="Yang S.P."/>
            <person name="Yorke J.A."/>
            <person name="Yoshida K."/>
            <person name="Zdobnov E."/>
            <person name="Zhang P."/>
            <person name="Zhang Y."/>
            <person name="Zimin A.V."/>
            <person name="Baldwin J."/>
            <person name="Abdouelleil A."/>
            <person name="Abdulkadir J."/>
            <person name="Abebe A."/>
            <person name="Abera B."/>
            <person name="Abreu J."/>
            <person name="Acer S.C."/>
            <person name="Aftuck L."/>
            <person name="Alexander A."/>
            <person name="An P."/>
            <person name="Anderson E."/>
            <person name="Anderson S."/>
            <person name="Arachi H."/>
            <person name="Azer M."/>
            <person name="Bachantsang P."/>
            <person name="Barry A."/>
            <person name="Bayul T."/>
            <person name="Berlin A."/>
            <person name="Bessette D."/>
            <person name="Bloom T."/>
            <person name="Blye J."/>
            <person name="Boguslavskiy L."/>
            <person name="Bonnet C."/>
            <person name="Boukhgalter B."/>
            <person name="Bourzgui I."/>
            <person name="Brown A."/>
            <person name="Cahill P."/>
            <person name="Channer S."/>
            <person name="Cheshatsang Y."/>
            <person name="Chuda L."/>
            <person name="Citroen M."/>
            <person name="Collymore A."/>
            <person name="Cooke P."/>
            <person name="Costello M."/>
            <person name="D'Aco K."/>
            <person name="Daza R."/>
            <person name="De Haan G."/>
            <person name="DeGray S."/>
            <person name="DeMaso C."/>
            <person name="Dhargay N."/>
            <person name="Dooley K."/>
            <person name="Dooley E."/>
            <person name="Doricent M."/>
            <person name="Dorje P."/>
            <person name="Dorjee K."/>
            <person name="Dupes A."/>
            <person name="Elong R."/>
            <person name="Falk J."/>
            <person name="Farina A."/>
            <person name="Faro S."/>
            <person name="Ferguson D."/>
            <person name="Fisher S."/>
            <person name="Foley C.D."/>
            <person name="Franke A."/>
            <person name="Friedrich D."/>
            <person name="Gadbois L."/>
            <person name="Gearin G."/>
            <person name="Gearin C.R."/>
            <person name="Giannoukos G."/>
            <person name="Goode T."/>
            <person name="Graham J."/>
            <person name="Grandbois E."/>
            <person name="Grewal S."/>
            <person name="Gyaltsen K."/>
            <person name="Hafez N."/>
            <person name="Hagos B."/>
            <person name="Hall J."/>
            <person name="Henson C."/>
            <person name="Hollinger A."/>
            <person name="Honan T."/>
            <person name="Huard M.D."/>
            <person name="Hughes L."/>
            <person name="Hurhula B."/>
            <person name="Husby M.E."/>
            <person name="Kamat A."/>
            <person name="Kanga B."/>
            <person name="Kashin S."/>
            <person name="Khazanovich D."/>
            <person name="Kisner P."/>
            <person name="Lance K."/>
            <person name="Lara M."/>
            <person name="Lee W."/>
            <person name="Lennon N."/>
            <person name="Letendre F."/>
            <person name="LeVine R."/>
            <person name="Lipovsky A."/>
            <person name="Liu X."/>
            <person name="Liu J."/>
            <person name="Liu S."/>
            <person name="Lokyitsang T."/>
            <person name="Lokyitsang Y."/>
            <person name="Lubonja R."/>
            <person name="Lui A."/>
            <person name="MacDonald P."/>
            <person name="Magnisalis V."/>
            <person name="Maru K."/>
            <person name="Matthews C."/>
            <person name="McCusker W."/>
            <person name="McDonough S."/>
            <person name="Mehta T."/>
            <person name="Meldrim J."/>
            <person name="Meneus L."/>
            <person name="Mihai O."/>
            <person name="Mihalev A."/>
            <person name="Mihova T."/>
            <person name="Mittelman R."/>
            <person name="Mlenga V."/>
            <person name="Montmayeur A."/>
            <person name="Mulrain L."/>
            <person name="Navidi A."/>
            <person name="Naylor J."/>
            <person name="Negash T."/>
            <person name="Nguyen T."/>
            <person name="Nguyen N."/>
            <person name="Nicol R."/>
            <person name="Norbu C."/>
            <person name="Norbu N."/>
            <person name="Novod N."/>
            <person name="O'Neill B."/>
            <person name="Osman S."/>
            <person name="Markiewicz E."/>
            <person name="Oyono O.L."/>
            <person name="Patti C."/>
            <person name="Phunkhang P."/>
            <person name="Pierre F."/>
            <person name="Priest M."/>
            <person name="Raghuraman S."/>
            <person name="Rege F."/>
            <person name="Reyes R."/>
            <person name="Rise C."/>
            <person name="Rogov P."/>
            <person name="Ross K."/>
            <person name="Ryan E."/>
            <person name="Settipalli S."/>
            <person name="Shea T."/>
            <person name="Sherpa N."/>
            <person name="Shi L."/>
            <person name="Shih D."/>
            <person name="Sparrow T."/>
            <person name="Spaulding J."/>
            <person name="Stalker J."/>
            <person name="Stange-Thomann N."/>
            <person name="Stavropoulos S."/>
            <person name="Stone C."/>
            <person name="Strader C."/>
            <person name="Tesfaye S."/>
            <person name="Thomson T."/>
            <person name="Thoulutsang Y."/>
            <person name="Thoulutsang D."/>
            <person name="Topham K."/>
            <person name="Topping I."/>
            <person name="Tsamla T."/>
            <person name="Vassiliev H."/>
            <person name="Vo A."/>
            <person name="Wangchuk T."/>
            <person name="Wangdi T."/>
            <person name="Weiand M."/>
            <person name="Wilkinson J."/>
            <person name="Wilson A."/>
            <person name="Yadav S."/>
            <person name="Young G."/>
            <person name="Yu Q."/>
            <person name="Zembek L."/>
            <person name="Zhong D."/>
            <person name="Zimmer A."/>
            <person name="Zwirko Z."/>
            <person name="Jaffe D.B."/>
            <person name="Alvarez P."/>
            <person name="Brockman W."/>
            <person name="Butler J."/>
            <person name="Chin C."/>
            <person name="Gnerre S."/>
            <person name="Grabherr M."/>
            <person name="Kleber M."/>
            <person name="Mauceli E."/>
            <person name="MacCallum I."/>
        </authorList>
    </citation>
    <scope>NUCLEOTIDE SEQUENCE [LARGE SCALE GENOMIC DNA]</scope>
    <source>
        <strain evidence="7">Tucson 15081-1352.22</strain>
    </source>
</reference>
<dbReference type="InterPro" id="IPR006170">
    <property type="entry name" value="PBP/GOBP"/>
</dbReference>
<dbReference type="CDD" id="cd23992">
    <property type="entry name" value="PBP_GOBP"/>
    <property type="match status" value="1"/>
</dbReference>
<feature type="chain" id="PRO_5002813660" evidence="5">
    <location>
        <begin position="25"/>
        <end position="147"/>
    </location>
</feature>
<evidence type="ECO:0000313" key="6">
    <source>
        <dbReference type="EMBL" id="EDW14683.1"/>
    </source>
</evidence>
<dbReference type="Pfam" id="PF01395">
    <property type="entry name" value="PBP_GOBP"/>
    <property type="match status" value="1"/>
</dbReference>
<dbReference type="InterPro" id="IPR036728">
    <property type="entry name" value="PBP_GOBP_sf"/>
</dbReference>
<evidence type="ECO:0000256" key="3">
    <source>
        <dbReference type="ARBA" id="ARBA00022525"/>
    </source>
</evidence>
<proteinExistence type="inferred from homology"/>
<dbReference type="PANTHER" id="PTHR11857">
    <property type="entry name" value="ODORANT BINDING PROTEIN-RELATED"/>
    <property type="match status" value="1"/>
</dbReference>
<dbReference type="FunCoup" id="B4KB05">
    <property type="interactions" value="11"/>
</dbReference>
<dbReference type="HOGENOM" id="CLU_144993_1_0_1"/>
<name>B4KB05_DROMO</name>